<dbReference type="PANTHER" id="PTHR45125:SF3">
    <property type="entry name" value="NO-APICAL-MERISTEM-ASSOCIATED CARBOXY-TERMINAL DOMAIN PROTEIN"/>
    <property type="match status" value="1"/>
</dbReference>
<gene>
    <name evidence="1" type="ORF">L1049_007793</name>
</gene>
<sequence length="78" mass="9005">MVGTNQSGKALWTRVYKYFHTYKDFTSDRDYKSLQQQWGKICLATNHFCGLIAQIENRPPSGGNQQDKGLLRLNVRLV</sequence>
<reference evidence="1 2" key="1">
    <citation type="journal article" date="2024" name="Plant J.">
        <title>Genome sequences and population genomics reveal climatic adaptation and genomic divergence between two closely related sweetgum species.</title>
        <authorList>
            <person name="Xu W.Q."/>
            <person name="Ren C.Q."/>
            <person name="Zhang X.Y."/>
            <person name="Comes H.P."/>
            <person name="Liu X.H."/>
            <person name="Li Y.G."/>
            <person name="Kettle C.J."/>
            <person name="Jalonen R."/>
            <person name="Gaisberger H."/>
            <person name="Ma Y.Z."/>
            <person name="Qiu Y.X."/>
        </authorList>
    </citation>
    <scope>NUCLEOTIDE SEQUENCE [LARGE SCALE GENOMIC DNA]</scope>
    <source>
        <strain evidence="1">Hangzhou</strain>
    </source>
</reference>
<evidence type="ECO:0000313" key="1">
    <source>
        <dbReference type="EMBL" id="KAK9289635.1"/>
    </source>
</evidence>
<organism evidence="1 2">
    <name type="scientific">Liquidambar formosana</name>
    <name type="common">Formosan gum</name>
    <dbReference type="NCBI Taxonomy" id="63359"/>
    <lineage>
        <taxon>Eukaryota</taxon>
        <taxon>Viridiplantae</taxon>
        <taxon>Streptophyta</taxon>
        <taxon>Embryophyta</taxon>
        <taxon>Tracheophyta</taxon>
        <taxon>Spermatophyta</taxon>
        <taxon>Magnoliopsida</taxon>
        <taxon>eudicotyledons</taxon>
        <taxon>Gunneridae</taxon>
        <taxon>Pentapetalae</taxon>
        <taxon>Saxifragales</taxon>
        <taxon>Altingiaceae</taxon>
        <taxon>Liquidambar</taxon>
    </lineage>
</organism>
<proteinExistence type="predicted"/>
<dbReference type="PANTHER" id="PTHR45125">
    <property type="entry name" value="F21J9.4-RELATED"/>
    <property type="match status" value="1"/>
</dbReference>
<keyword evidence="2" id="KW-1185">Reference proteome</keyword>
<protein>
    <submittedName>
        <fullName evidence="1">Uncharacterized protein</fullName>
    </submittedName>
</protein>
<dbReference type="Proteomes" id="UP001415857">
    <property type="component" value="Unassembled WGS sequence"/>
</dbReference>
<evidence type="ECO:0000313" key="2">
    <source>
        <dbReference type="Proteomes" id="UP001415857"/>
    </source>
</evidence>
<comment type="caution">
    <text evidence="1">The sequence shown here is derived from an EMBL/GenBank/DDBJ whole genome shotgun (WGS) entry which is preliminary data.</text>
</comment>
<dbReference type="AlphaFoldDB" id="A0AAP0S2F4"/>
<dbReference type="EMBL" id="JBBPBK010000002">
    <property type="protein sequence ID" value="KAK9289635.1"/>
    <property type="molecule type" value="Genomic_DNA"/>
</dbReference>
<accession>A0AAP0S2F4</accession>
<name>A0AAP0S2F4_LIQFO</name>